<dbReference type="Gene3D" id="2.60.40.1880">
    <property type="entry name" value="Invasion associated locus B (IalB) protein"/>
    <property type="match status" value="1"/>
</dbReference>
<proteinExistence type="predicted"/>
<dbReference type="Pfam" id="PF06776">
    <property type="entry name" value="IalB"/>
    <property type="match status" value="1"/>
</dbReference>
<sequence>MSSIFKFLPALALVALGGGAIAQDVETDSDLSMGEAIAEDDAENISREAIGDWELQCQMIDGEKGPCSMHQLLLDENENPVAEVNIFRLANGGMAAAGATIIVPLETLLTAQLTIAIDGGAAKRYPFAYCTQVGCVARIGFTEQDLEAYKKGQVALATIVPAVAPDQTVDLDISLSGFTKAYEESTPVEQPAPTPTQN</sequence>
<feature type="signal peptide" evidence="1">
    <location>
        <begin position="1"/>
        <end position="22"/>
    </location>
</feature>
<gene>
    <name evidence="2" type="ORF">SAMN04490248_12635</name>
</gene>
<protein>
    <submittedName>
        <fullName evidence="2">Invasion protein IalB, involved in pathogenesis</fullName>
    </submittedName>
</protein>
<dbReference type="InterPro" id="IPR038696">
    <property type="entry name" value="IalB_sf"/>
</dbReference>
<keyword evidence="3" id="KW-1185">Reference proteome</keyword>
<name>A0A1H8VA50_9RHOB</name>
<evidence type="ECO:0000313" key="2">
    <source>
        <dbReference type="EMBL" id="SEP11688.1"/>
    </source>
</evidence>
<dbReference type="AlphaFoldDB" id="A0A1H8VA50"/>
<dbReference type="InterPro" id="IPR010642">
    <property type="entry name" value="Invasion_prot_B"/>
</dbReference>
<organism evidence="2 3">
    <name type="scientific">Salinihabitans flavidus</name>
    <dbReference type="NCBI Taxonomy" id="569882"/>
    <lineage>
        <taxon>Bacteria</taxon>
        <taxon>Pseudomonadati</taxon>
        <taxon>Pseudomonadota</taxon>
        <taxon>Alphaproteobacteria</taxon>
        <taxon>Rhodobacterales</taxon>
        <taxon>Roseobacteraceae</taxon>
        <taxon>Salinihabitans</taxon>
    </lineage>
</organism>
<evidence type="ECO:0000313" key="3">
    <source>
        <dbReference type="Proteomes" id="UP000198893"/>
    </source>
</evidence>
<dbReference type="EMBL" id="FODS01000026">
    <property type="protein sequence ID" value="SEP11688.1"/>
    <property type="molecule type" value="Genomic_DNA"/>
</dbReference>
<dbReference type="STRING" id="569882.SAMN04490248_12635"/>
<keyword evidence="1" id="KW-0732">Signal</keyword>
<dbReference type="Proteomes" id="UP000198893">
    <property type="component" value="Unassembled WGS sequence"/>
</dbReference>
<dbReference type="RefSeq" id="WP_093120064.1">
    <property type="nucleotide sequence ID" value="NZ_FODS01000026.1"/>
</dbReference>
<feature type="chain" id="PRO_5011737946" evidence="1">
    <location>
        <begin position="23"/>
        <end position="198"/>
    </location>
</feature>
<evidence type="ECO:0000256" key="1">
    <source>
        <dbReference type="SAM" id="SignalP"/>
    </source>
</evidence>
<accession>A0A1H8VA50</accession>
<dbReference type="OrthoDB" id="9797912at2"/>
<reference evidence="2 3" key="1">
    <citation type="submission" date="2016-10" db="EMBL/GenBank/DDBJ databases">
        <authorList>
            <person name="de Groot N.N."/>
        </authorList>
    </citation>
    <scope>NUCLEOTIDE SEQUENCE [LARGE SCALE GENOMIC DNA]</scope>
    <source>
        <strain evidence="2 3">DSM 27842</strain>
    </source>
</reference>